<dbReference type="GO" id="GO:0005737">
    <property type="term" value="C:cytoplasm"/>
    <property type="evidence" value="ECO:0007669"/>
    <property type="project" value="TreeGrafter"/>
</dbReference>
<dbReference type="GO" id="GO:0005634">
    <property type="term" value="C:nucleus"/>
    <property type="evidence" value="ECO:0007669"/>
    <property type="project" value="TreeGrafter"/>
</dbReference>
<dbReference type="OrthoDB" id="20529at2759"/>
<dbReference type="PRINTS" id="PR00597">
    <property type="entry name" value="GELSOLIN"/>
</dbReference>
<dbReference type="SUPFAM" id="SSF55753">
    <property type="entry name" value="Actin depolymerizing proteins"/>
    <property type="match status" value="1"/>
</dbReference>
<dbReference type="CDD" id="cd11291">
    <property type="entry name" value="gelsolin_S6_like"/>
    <property type="match status" value="1"/>
</dbReference>
<dbReference type="PANTHER" id="PTHR11977:SF51">
    <property type="entry name" value="PROTEIN FLIGHTLESS-1 HOMOLOG"/>
    <property type="match status" value="1"/>
</dbReference>
<dbReference type="EMBL" id="OB679881">
    <property type="protein sequence ID" value="CAD7236552.1"/>
    <property type="molecule type" value="Genomic_DNA"/>
</dbReference>
<dbReference type="InterPro" id="IPR029006">
    <property type="entry name" value="ADF-H/Gelsolin-like_dom_sf"/>
</dbReference>
<dbReference type="GO" id="GO:0051014">
    <property type="term" value="P:actin filament severing"/>
    <property type="evidence" value="ECO:0007669"/>
    <property type="project" value="TreeGrafter"/>
</dbReference>
<evidence type="ECO:0000256" key="1">
    <source>
        <dbReference type="ARBA" id="ARBA00022737"/>
    </source>
</evidence>
<proteinExistence type="predicted"/>
<dbReference type="AlphaFoldDB" id="A0A7R8ZTM4"/>
<dbReference type="PANTHER" id="PTHR11977">
    <property type="entry name" value="VILLIN"/>
    <property type="match status" value="1"/>
</dbReference>
<dbReference type="GO" id="GO:0030239">
    <property type="term" value="P:myofibril assembly"/>
    <property type="evidence" value="ECO:0007669"/>
    <property type="project" value="TreeGrafter"/>
</dbReference>
<evidence type="ECO:0000259" key="2">
    <source>
        <dbReference type="Pfam" id="PF00626"/>
    </source>
</evidence>
<organism evidence="3">
    <name type="scientific">Cyprideis torosa</name>
    <dbReference type="NCBI Taxonomy" id="163714"/>
    <lineage>
        <taxon>Eukaryota</taxon>
        <taxon>Metazoa</taxon>
        <taxon>Ecdysozoa</taxon>
        <taxon>Arthropoda</taxon>
        <taxon>Crustacea</taxon>
        <taxon>Oligostraca</taxon>
        <taxon>Ostracoda</taxon>
        <taxon>Podocopa</taxon>
        <taxon>Podocopida</taxon>
        <taxon>Cytherocopina</taxon>
        <taxon>Cytheroidea</taxon>
        <taxon>Cytherideidae</taxon>
        <taxon>Cyprideis</taxon>
    </lineage>
</organism>
<dbReference type="GO" id="GO:0051016">
    <property type="term" value="P:barbed-end actin filament capping"/>
    <property type="evidence" value="ECO:0007669"/>
    <property type="project" value="TreeGrafter"/>
</dbReference>
<dbReference type="Pfam" id="PF00626">
    <property type="entry name" value="Gelsolin"/>
    <property type="match status" value="1"/>
</dbReference>
<feature type="domain" description="Gelsolin-like" evidence="2">
    <location>
        <begin position="61"/>
        <end position="136"/>
    </location>
</feature>
<dbReference type="SMART" id="SM00262">
    <property type="entry name" value="GEL"/>
    <property type="match status" value="1"/>
</dbReference>
<protein>
    <recommendedName>
        <fullName evidence="2">Gelsolin-like domain-containing protein</fullName>
    </recommendedName>
</protein>
<name>A0A7R8ZTM4_9CRUS</name>
<dbReference type="InterPro" id="IPR007122">
    <property type="entry name" value="Villin/Gelsolin"/>
</dbReference>
<dbReference type="GO" id="GO:0005546">
    <property type="term" value="F:phosphatidylinositol-4,5-bisphosphate binding"/>
    <property type="evidence" value="ECO:0007669"/>
    <property type="project" value="TreeGrafter"/>
</dbReference>
<reference evidence="3" key="1">
    <citation type="submission" date="2020-11" db="EMBL/GenBank/DDBJ databases">
        <authorList>
            <person name="Tran Van P."/>
        </authorList>
    </citation>
    <scope>NUCLEOTIDE SEQUENCE</scope>
</reference>
<sequence length="150" mass="17227">MCGFSSSGDWSLQVLSEGEEPENFFWVALGGKKEYDHDGKFLEKARLFRCSNDRGYFSVTEKCSDFCQADLADDDVMLLDSGDQLFLWIGPRSSEVELKLAYKAAQVYIQSLRAREPDCPRRLFVTLKGKESRKFWRCFHGWSKTVSAAR</sequence>
<dbReference type="Gene3D" id="3.40.20.10">
    <property type="entry name" value="Severin"/>
    <property type="match status" value="1"/>
</dbReference>
<keyword evidence="1" id="KW-0677">Repeat</keyword>
<gene>
    <name evidence="3" type="ORF">CTOB1V02_LOCUS14367</name>
</gene>
<evidence type="ECO:0000313" key="3">
    <source>
        <dbReference type="EMBL" id="CAD7236552.1"/>
    </source>
</evidence>
<accession>A0A7R8ZTM4</accession>
<dbReference type="GO" id="GO:0008154">
    <property type="term" value="P:actin polymerization or depolymerization"/>
    <property type="evidence" value="ECO:0007669"/>
    <property type="project" value="TreeGrafter"/>
</dbReference>
<dbReference type="InterPro" id="IPR007123">
    <property type="entry name" value="Gelsolin-like_dom"/>
</dbReference>
<dbReference type="GO" id="GO:0051015">
    <property type="term" value="F:actin filament binding"/>
    <property type="evidence" value="ECO:0007669"/>
    <property type="project" value="InterPro"/>
</dbReference>
<dbReference type="GO" id="GO:0015629">
    <property type="term" value="C:actin cytoskeleton"/>
    <property type="evidence" value="ECO:0007669"/>
    <property type="project" value="TreeGrafter"/>
</dbReference>